<evidence type="ECO:0000259" key="3">
    <source>
        <dbReference type="PROSITE" id="PS51746"/>
    </source>
</evidence>
<dbReference type="PANTHER" id="PTHR12320">
    <property type="entry name" value="PROTEIN PHOSPHATASE 2C"/>
    <property type="match status" value="1"/>
</dbReference>
<dbReference type="SMART" id="SM00332">
    <property type="entry name" value="PP2Cc"/>
    <property type="match status" value="1"/>
</dbReference>
<feature type="domain" description="PPM-type phosphatase" evidence="3">
    <location>
        <begin position="105"/>
        <end position="371"/>
    </location>
</feature>
<gene>
    <name evidence="5" type="primary">fig</name>
    <name evidence="5" type="ORF">AK812_SmicGene42453</name>
</gene>
<evidence type="ECO:0000313" key="6">
    <source>
        <dbReference type="Proteomes" id="UP000186817"/>
    </source>
</evidence>
<dbReference type="OrthoDB" id="60843at2759"/>
<proteinExistence type="inferred from homology"/>
<dbReference type="Gene3D" id="2.170.150.20">
    <property type="entry name" value="Peptide methionine sulfoxide reductase"/>
    <property type="match status" value="1"/>
</dbReference>
<comment type="similarity">
    <text evidence="1">Belongs to the MsrB Met sulfoxide reductase family.</text>
</comment>
<dbReference type="EMBL" id="LSRX01001759">
    <property type="protein sequence ID" value="OLP77479.1"/>
    <property type="molecule type" value="Genomic_DNA"/>
</dbReference>
<organism evidence="5 6">
    <name type="scientific">Symbiodinium microadriaticum</name>
    <name type="common">Dinoflagellate</name>
    <name type="synonym">Zooxanthella microadriatica</name>
    <dbReference type="NCBI Taxonomy" id="2951"/>
    <lineage>
        <taxon>Eukaryota</taxon>
        <taxon>Sar</taxon>
        <taxon>Alveolata</taxon>
        <taxon>Dinophyceae</taxon>
        <taxon>Suessiales</taxon>
        <taxon>Symbiodiniaceae</taxon>
        <taxon>Symbiodinium</taxon>
    </lineage>
</organism>
<name>A0A1Q9C3I9_SYMMI</name>
<dbReference type="PROSITE" id="PS51790">
    <property type="entry name" value="MSRB"/>
    <property type="match status" value="1"/>
</dbReference>
<dbReference type="SUPFAM" id="SSF81606">
    <property type="entry name" value="PP2C-like"/>
    <property type="match status" value="1"/>
</dbReference>
<evidence type="ECO:0000259" key="4">
    <source>
        <dbReference type="PROSITE" id="PS51790"/>
    </source>
</evidence>
<dbReference type="PANTHER" id="PTHR12320:SF1">
    <property type="entry name" value="PROTEIN PHOSPHATASE PTC7 HOMOLOG"/>
    <property type="match status" value="1"/>
</dbReference>
<dbReference type="GO" id="GO:0004722">
    <property type="term" value="F:protein serine/threonine phosphatase activity"/>
    <property type="evidence" value="ECO:0007669"/>
    <property type="project" value="TreeGrafter"/>
</dbReference>
<dbReference type="Gene3D" id="3.60.40.10">
    <property type="entry name" value="PPM-type phosphatase domain"/>
    <property type="match status" value="1"/>
</dbReference>
<evidence type="ECO:0000256" key="1">
    <source>
        <dbReference type="ARBA" id="ARBA00007174"/>
    </source>
</evidence>
<evidence type="ECO:0000256" key="2">
    <source>
        <dbReference type="ARBA" id="ARBA00023002"/>
    </source>
</evidence>
<dbReference type="InterPro" id="IPR011057">
    <property type="entry name" value="Mss4-like_sf"/>
</dbReference>
<dbReference type="PROSITE" id="PS51746">
    <property type="entry name" value="PPM_2"/>
    <property type="match status" value="1"/>
</dbReference>
<accession>A0A1Q9C3I9</accession>
<dbReference type="InterPro" id="IPR001932">
    <property type="entry name" value="PPM-type_phosphatase-like_dom"/>
</dbReference>
<dbReference type="InterPro" id="IPR039123">
    <property type="entry name" value="PPTC7"/>
</dbReference>
<comment type="caution">
    <text evidence="5">The sequence shown here is derived from an EMBL/GenBank/DDBJ whole genome shotgun (WGS) entry which is preliminary data.</text>
</comment>
<dbReference type="GO" id="GO:0033743">
    <property type="term" value="F:peptide-methionine (R)-S-oxide reductase activity"/>
    <property type="evidence" value="ECO:0007669"/>
    <property type="project" value="InterPro"/>
</dbReference>
<reference evidence="5 6" key="1">
    <citation type="submission" date="2016-02" db="EMBL/GenBank/DDBJ databases">
        <title>Genome analysis of coral dinoflagellate symbionts highlights evolutionary adaptations to a symbiotic lifestyle.</title>
        <authorList>
            <person name="Aranda M."/>
            <person name="Li Y."/>
            <person name="Liew Y.J."/>
            <person name="Baumgarten S."/>
            <person name="Simakov O."/>
            <person name="Wilson M."/>
            <person name="Piel J."/>
            <person name="Ashoor H."/>
            <person name="Bougouffa S."/>
            <person name="Bajic V.B."/>
            <person name="Ryu T."/>
            <person name="Ravasi T."/>
            <person name="Bayer T."/>
            <person name="Micklem G."/>
            <person name="Kim H."/>
            <person name="Bhak J."/>
            <person name="Lajeunesse T.C."/>
            <person name="Voolstra C.R."/>
        </authorList>
    </citation>
    <scope>NUCLEOTIDE SEQUENCE [LARGE SCALE GENOMIC DNA]</scope>
    <source>
        <strain evidence="5 6">CCMP2467</strain>
    </source>
</reference>
<feature type="domain" description="MsrB" evidence="4">
    <location>
        <begin position="642"/>
        <end position="776"/>
    </location>
</feature>
<keyword evidence="6" id="KW-1185">Reference proteome</keyword>
<evidence type="ECO:0000313" key="5">
    <source>
        <dbReference type="EMBL" id="OLP77479.1"/>
    </source>
</evidence>
<keyword evidence="2" id="KW-0560">Oxidoreductase</keyword>
<dbReference type="Proteomes" id="UP000186817">
    <property type="component" value="Unassembled WGS sequence"/>
</dbReference>
<dbReference type="InterPro" id="IPR036457">
    <property type="entry name" value="PPM-type-like_dom_sf"/>
</dbReference>
<dbReference type="SUPFAM" id="SSF51316">
    <property type="entry name" value="Mss4-like"/>
    <property type="match status" value="1"/>
</dbReference>
<protein>
    <submittedName>
        <fullName evidence="5">Protein phosphatase PTC7-like fig</fullName>
    </submittedName>
</protein>
<dbReference type="InterPro" id="IPR002579">
    <property type="entry name" value="Met_Sox_Rdtase_MsrB_dom"/>
</dbReference>
<dbReference type="Pfam" id="PF01641">
    <property type="entry name" value="SelR"/>
    <property type="match status" value="1"/>
</dbReference>
<sequence length="1178" mass="127738">MSCVLPWKQQAKLEDEKGIGGPLLGRLNSVAFEGNACGRAFMLKNAYVGDKQRGVVAAVHRGQPAALYSGVRSPLRVQDPAKAPAAAGAPRSWADLVEGALAGRPWPVSVEQHIPTDCGDDAFFLAGANQTLTVGVADGVSSWARYGINPALFAWELMVRCEGAAMNGSLDAGEILSEGFETAIRENARQIVGSSTACIASLDCGAGELEVANLGDSGALVVQPNGHVCLETKEQQHYFNCQMPSSEVMAKVLILATDGFFDNVWKVVLSMASAPAAEIADRLVRVAYAASQSLNETPFGRAAAQHGIRRKIAAMVATLAGPLYVDTQTPLGSVPQIPSICRGHVLVGPGVLAIGHKGGKPDDITVLVARVLCWGSPEIDRDEDLVERQALLQHGGPLSCEFTEDPVDWPSLLAALRGVAANFSHSSVMITAVQLQEHFEADKGRDVRLDGCFLGLLAVRLMSVFVSGAHHHMFLRASQDWMVHQGFNDFMALPFVNVLKSPFVHSTVAALGAYSRKTREACPALRGPPGRESEWEAKQFGHLWCFMTEGSSPMVMKVQGANLASPWCGVQVTFKHRVGAVCEMNSSEGGKDGRILVREGRDLKSSPCAERLASGSLVEVSLASGKTLLARVEEAPWKPRDEEEWKAELPPEVFEVLREKADFQIGGFWNGDELHAELTVTEPRGSGEYNTFFPKTGHFQCAGCSTPLYSPESKIKEAAGLASVVAQVDWSAGGREILCRNCGGHLGHVFMDGASLGGYSGTYSGVEHRCLTFRHRDVITSVAATDPPGLLCKEDSDKKEFKKFLDNQTEIRPLDDHAICAANRMEKFRETKKLIHLGSGHNIRQDSMAAWATRQVLQATETIVPSSRSNARQQLDFNFDTRTLGDMMNAGFWKKIGDLGIELGHNEASGSAALAPAAGMSQLQRDMLEHISKKQSVSKFSATSSNMLMSGIETNSETINSATYLDLVHELQLGRQVDSLPPLVVVKFVETAVHVAVFGNTQLQAAKEHQRSRGRGDLQLWCVVFEDVNFLGEEKVLAPLACKLVLQSEDQMACLHRFLANKRHAAHDPAETGSSVLHKFKDNVRLVDVKDIRHSQDAVNMHFAHGAHKGQSVQTLVEDLISGKLTPRDITPLVLLELQEGEYWTIFGNRRLKALTLGENFLTLAQAASWSCDGSLAV</sequence>
<dbReference type="AlphaFoldDB" id="A0A1Q9C3I9"/>